<keyword evidence="1" id="KW-0472">Membrane</keyword>
<protein>
    <submittedName>
        <fullName evidence="2">Uncharacterized protein</fullName>
    </submittedName>
</protein>
<sequence>MVGIGRACGLLIRRRELAINLRVLARGNQGKEKIDKSKLDKWGRITPEFKDPYEAHFYKIHGKTPDEVKQQQLSDPDYAKRRRFLGTVAACFIAVLFFGTVALRKLLFPKPDTDSPNPTGGYFF</sequence>
<gene>
    <name evidence="2" type="ORF">GSOID_T00020826001</name>
</gene>
<dbReference type="EMBL" id="FN654384">
    <property type="protein sequence ID" value="CBY32962.1"/>
    <property type="molecule type" value="Genomic_DNA"/>
</dbReference>
<reference evidence="2" key="1">
    <citation type="journal article" date="2010" name="Science">
        <title>Plasticity of animal genome architecture unmasked by rapid evolution of a pelagic tunicate.</title>
        <authorList>
            <person name="Denoeud F."/>
            <person name="Henriet S."/>
            <person name="Mungpakdee S."/>
            <person name="Aury J.M."/>
            <person name="Da Silva C."/>
            <person name="Brinkmann H."/>
            <person name="Mikhaleva J."/>
            <person name="Olsen L.C."/>
            <person name="Jubin C."/>
            <person name="Canestro C."/>
            <person name="Bouquet J.M."/>
            <person name="Danks G."/>
            <person name="Poulain J."/>
            <person name="Campsteijn C."/>
            <person name="Adamski M."/>
            <person name="Cross I."/>
            <person name="Yadetie F."/>
            <person name="Muffato M."/>
            <person name="Louis A."/>
            <person name="Butcher S."/>
            <person name="Tsagkogeorga G."/>
            <person name="Konrad A."/>
            <person name="Singh S."/>
            <person name="Jensen M.F."/>
            <person name="Cong E.H."/>
            <person name="Eikeseth-Otteraa H."/>
            <person name="Noel B."/>
            <person name="Anthouard V."/>
            <person name="Porcel B.M."/>
            <person name="Kachouri-Lafond R."/>
            <person name="Nishino A."/>
            <person name="Ugolini M."/>
            <person name="Chourrout P."/>
            <person name="Nishida H."/>
            <person name="Aasland R."/>
            <person name="Huzurbazar S."/>
            <person name="Westhof E."/>
            <person name="Delsuc F."/>
            <person name="Lehrach H."/>
            <person name="Reinhardt R."/>
            <person name="Weissenbach J."/>
            <person name="Roy S.W."/>
            <person name="Artiguenave F."/>
            <person name="Postlethwait J.H."/>
            <person name="Manak J.R."/>
            <person name="Thompson E.M."/>
            <person name="Jaillon O."/>
            <person name="Du Pasquier L."/>
            <person name="Boudinot P."/>
            <person name="Liberles D.A."/>
            <person name="Volff J.N."/>
            <person name="Philippe H."/>
            <person name="Lenhard B."/>
            <person name="Roest Crollius H."/>
            <person name="Wincker P."/>
            <person name="Chourrout D."/>
        </authorList>
    </citation>
    <scope>NUCLEOTIDE SEQUENCE [LARGE SCALE GENOMIC DNA]</scope>
</reference>
<evidence type="ECO:0000256" key="1">
    <source>
        <dbReference type="SAM" id="Phobius"/>
    </source>
</evidence>
<dbReference type="Proteomes" id="UP000011014">
    <property type="component" value="Unassembled WGS sequence"/>
</dbReference>
<proteinExistence type="predicted"/>
<organism evidence="2">
    <name type="scientific">Oikopleura dioica</name>
    <name type="common">Tunicate</name>
    <dbReference type="NCBI Taxonomy" id="34765"/>
    <lineage>
        <taxon>Eukaryota</taxon>
        <taxon>Metazoa</taxon>
        <taxon>Chordata</taxon>
        <taxon>Tunicata</taxon>
        <taxon>Appendicularia</taxon>
        <taxon>Copelata</taxon>
        <taxon>Oikopleuridae</taxon>
        <taxon>Oikopleura</taxon>
    </lineage>
</organism>
<name>E4YBM5_OIKDI</name>
<feature type="transmembrane region" description="Helical" evidence="1">
    <location>
        <begin position="84"/>
        <end position="103"/>
    </location>
</feature>
<evidence type="ECO:0000313" key="2">
    <source>
        <dbReference type="EMBL" id="CBY32962.1"/>
    </source>
</evidence>
<keyword evidence="1" id="KW-1133">Transmembrane helix</keyword>
<dbReference type="AlphaFoldDB" id="E4YBM5"/>
<keyword evidence="1" id="KW-0812">Transmembrane</keyword>
<accession>E4YBM5</accession>